<evidence type="ECO:0000256" key="3">
    <source>
        <dbReference type="ARBA" id="ARBA00022833"/>
    </source>
</evidence>
<proteinExistence type="inferred from homology"/>
<dbReference type="SUPFAM" id="SSF51338">
    <property type="entry name" value="Composite domain of metallo-dependent hydrolases"/>
    <property type="match status" value="2"/>
</dbReference>
<comment type="function">
    <text evidence="4">Catalyzes the deamination of 5-methylthioadenosine and S-adenosyl-L-homocysteine into 5-methylthioinosine and S-inosyl-L-homocysteine, respectively. Is also able to deaminate adenosine.</text>
</comment>
<gene>
    <name evidence="4" type="primary">mtaD</name>
    <name evidence="6" type="ORF">GCM10025751_16510</name>
</gene>
<dbReference type="InterPro" id="IPR011059">
    <property type="entry name" value="Metal-dep_hydrolase_composite"/>
</dbReference>
<comment type="catalytic activity">
    <reaction evidence="4">
        <text>S-adenosyl-L-homocysteine + H2O + H(+) = S-inosyl-L-homocysteine + NH4(+)</text>
        <dbReference type="Rhea" id="RHEA:20716"/>
        <dbReference type="ChEBI" id="CHEBI:15377"/>
        <dbReference type="ChEBI" id="CHEBI:15378"/>
        <dbReference type="ChEBI" id="CHEBI:28938"/>
        <dbReference type="ChEBI" id="CHEBI:57856"/>
        <dbReference type="ChEBI" id="CHEBI:57985"/>
        <dbReference type="EC" id="3.5.4.28"/>
    </reaction>
</comment>
<dbReference type="Pfam" id="PF01979">
    <property type="entry name" value="Amidohydro_1"/>
    <property type="match status" value="1"/>
</dbReference>
<feature type="binding site" evidence="4">
    <location>
        <position position="63"/>
    </location>
    <ligand>
        <name>Zn(2+)</name>
        <dbReference type="ChEBI" id="CHEBI:29105"/>
    </ligand>
</feature>
<feature type="binding site" evidence="4">
    <location>
        <position position="92"/>
    </location>
    <ligand>
        <name>substrate</name>
    </ligand>
</feature>
<comment type="catalytic activity">
    <reaction evidence="4">
        <text>S-methyl-5'-thioadenosine + H2O + H(+) = S-methyl-5'-thioinosine + NH4(+)</text>
        <dbReference type="Rhea" id="RHEA:25025"/>
        <dbReference type="ChEBI" id="CHEBI:15377"/>
        <dbReference type="ChEBI" id="CHEBI:15378"/>
        <dbReference type="ChEBI" id="CHEBI:17509"/>
        <dbReference type="ChEBI" id="CHEBI:28938"/>
        <dbReference type="ChEBI" id="CHEBI:48595"/>
        <dbReference type="EC" id="3.5.4.31"/>
    </reaction>
</comment>
<sequence length="433" mass="46235">MTTLRIAGGQVLRPGMTVERADVLLDQNEGKILAVGPADDLPDADETLDAGDGLVIPGLVNAHCHAAMTLLRGYADDKPLESWLREDIWPVEAELTPEDIHAGTELGLLEMIQSGTTGFADMYYHVEKVVEAVENAGLRARLGHGVVTIGRNEAAAREDFETSLEIAAEFDGAADGRISTAVMPHSLTTVGEEYLEEYIPQTRELGVPLHYHANETEDEVTPIVDERGERPLEYARDMGMTDASDFVAHGVHVDETEIGLLAETGTGVVHCPASNMKLASGMAPVQAMLDAGVTVGLGTDGTASNNDLDMFGEMRDAAMLGKLASNDASAVDAETVVRMATEGSATALGFDSGRIEAGANADLAVIDLTASHLTPRHDLVSHLAYAARGSDVKHTICDGNVLMADREVLIMDETSIREKAEKRAKEAIRRVDN</sequence>
<comment type="similarity">
    <text evidence="4">Belongs to the metallo-dependent hydrolases superfamily. MTA/SAH deaminase family.</text>
</comment>
<dbReference type="InterPro" id="IPR023512">
    <property type="entry name" value="Deaminase_MtaD/DadD"/>
</dbReference>
<reference evidence="6 7" key="1">
    <citation type="journal article" date="2019" name="Int. J. Syst. Evol. Microbiol.">
        <title>The Global Catalogue of Microorganisms (GCM) 10K type strain sequencing project: providing services to taxonomists for standard genome sequencing and annotation.</title>
        <authorList>
            <consortium name="The Broad Institute Genomics Platform"/>
            <consortium name="The Broad Institute Genome Sequencing Center for Infectious Disease"/>
            <person name="Wu L."/>
            <person name="Ma J."/>
        </authorList>
    </citation>
    <scope>NUCLEOTIDE SEQUENCE [LARGE SCALE GENOMIC DNA]</scope>
    <source>
        <strain evidence="6 7">JCM 17504</strain>
    </source>
</reference>
<organism evidence="6 7">
    <name type="scientific">Haladaptatus pallidirubidus</name>
    <dbReference type="NCBI Taxonomy" id="1008152"/>
    <lineage>
        <taxon>Archaea</taxon>
        <taxon>Methanobacteriati</taxon>
        <taxon>Methanobacteriota</taxon>
        <taxon>Stenosarchaea group</taxon>
        <taxon>Halobacteria</taxon>
        <taxon>Halobacteriales</taxon>
        <taxon>Haladaptataceae</taxon>
        <taxon>Haladaptatus</taxon>
    </lineage>
</organism>
<evidence type="ECO:0000256" key="4">
    <source>
        <dbReference type="HAMAP-Rule" id="MF_01281"/>
    </source>
</evidence>
<dbReference type="EC" id="3.5.4.31" evidence="4"/>
<evidence type="ECO:0000256" key="1">
    <source>
        <dbReference type="ARBA" id="ARBA00022723"/>
    </source>
</evidence>
<dbReference type="Proteomes" id="UP001501729">
    <property type="component" value="Unassembled WGS sequence"/>
</dbReference>
<protein>
    <recommendedName>
        <fullName evidence="4">5-methylthioadenosine/S-adenosylhomocysteine deaminase</fullName>
        <shortName evidence="4">MTA/SAH deaminase</shortName>
        <ecNumber evidence="4">3.5.4.28</ecNumber>
        <ecNumber evidence="4">3.5.4.31</ecNumber>
    </recommendedName>
</protein>
<feature type="binding site" evidence="4">
    <location>
        <position position="65"/>
    </location>
    <ligand>
        <name>Zn(2+)</name>
        <dbReference type="ChEBI" id="CHEBI:29105"/>
    </ligand>
</feature>
<dbReference type="InterPro" id="IPR050287">
    <property type="entry name" value="MTA/SAH_deaminase"/>
</dbReference>
<feature type="binding site" evidence="4">
    <location>
        <position position="185"/>
    </location>
    <ligand>
        <name>substrate</name>
    </ligand>
</feature>
<comment type="caution">
    <text evidence="6">The sequence shown here is derived from an EMBL/GenBank/DDBJ whole genome shotgun (WGS) entry which is preliminary data.</text>
</comment>
<dbReference type="GO" id="GO:0046872">
    <property type="term" value="F:metal ion binding"/>
    <property type="evidence" value="ECO:0007669"/>
    <property type="project" value="UniProtKB-KW"/>
</dbReference>
<dbReference type="InterPro" id="IPR032466">
    <property type="entry name" value="Metal_Hydrolase"/>
</dbReference>
<accession>A0AAV3UFN2</accession>
<feature type="domain" description="Amidohydrolase-related" evidence="5">
    <location>
        <begin position="54"/>
        <end position="401"/>
    </location>
</feature>
<dbReference type="EMBL" id="BAABKX010000001">
    <property type="protein sequence ID" value="GAA5046812.1"/>
    <property type="molecule type" value="Genomic_DNA"/>
</dbReference>
<dbReference type="FunFam" id="3.20.20.140:FF:000014">
    <property type="entry name" value="5-methylthioadenosine/S-adenosylhomocysteine deaminase"/>
    <property type="match status" value="1"/>
</dbReference>
<dbReference type="Gene3D" id="3.20.20.140">
    <property type="entry name" value="Metal-dependent hydrolases"/>
    <property type="match status" value="1"/>
</dbReference>
<feature type="binding site" evidence="4">
    <location>
        <position position="212"/>
    </location>
    <ligand>
        <name>Zn(2+)</name>
        <dbReference type="ChEBI" id="CHEBI:29105"/>
    </ligand>
</feature>
<dbReference type="RefSeq" id="WP_227776970.1">
    <property type="nucleotide sequence ID" value="NZ_BAABKX010000001.1"/>
</dbReference>
<keyword evidence="7" id="KW-1185">Reference proteome</keyword>
<comment type="caution">
    <text evidence="4">Lacks conserved residue(s) required for the propagation of feature annotation.</text>
</comment>
<evidence type="ECO:0000313" key="7">
    <source>
        <dbReference type="Proteomes" id="UP001501729"/>
    </source>
</evidence>
<name>A0AAV3UFN2_9EURY</name>
<dbReference type="GeneID" id="68612246"/>
<dbReference type="CDD" id="cd01298">
    <property type="entry name" value="ATZ_TRZ_like"/>
    <property type="match status" value="1"/>
</dbReference>
<dbReference type="GO" id="GO:0050270">
    <property type="term" value="F:S-adenosylhomocysteine deaminase activity"/>
    <property type="evidence" value="ECO:0007669"/>
    <property type="project" value="UniProtKB-UniRule"/>
</dbReference>
<feature type="binding site" evidence="4">
    <location>
        <position position="300"/>
    </location>
    <ligand>
        <name>Zn(2+)</name>
        <dbReference type="ChEBI" id="CHEBI:29105"/>
    </ligand>
</feature>
<feature type="binding site" evidence="4">
    <location>
        <position position="215"/>
    </location>
    <ligand>
        <name>substrate</name>
    </ligand>
</feature>
<dbReference type="AlphaFoldDB" id="A0AAV3UFN2"/>
<keyword evidence="3 4" id="KW-0862">Zinc</keyword>
<dbReference type="InterPro" id="IPR006680">
    <property type="entry name" value="Amidohydro-rel"/>
</dbReference>
<dbReference type="PANTHER" id="PTHR43794">
    <property type="entry name" value="AMINOHYDROLASE SSNA-RELATED"/>
    <property type="match status" value="1"/>
</dbReference>
<dbReference type="GO" id="GO:0090614">
    <property type="term" value="F:5'-methylthioadenosine deaminase activity"/>
    <property type="evidence" value="ECO:0007669"/>
    <property type="project" value="UniProtKB-UniRule"/>
</dbReference>
<evidence type="ECO:0000313" key="6">
    <source>
        <dbReference type="EMBL" id="GAA5046812.1"/>
    </source>
</evidence>
<dbReference type="SUPFAM" id="SSF51556">
    <property type="entry name" value="Metallo-dependent hydrolases"/>
    <property type="match status" value="1"/>
</dbReference>
<evidence type="ECO:0000259" key="5">
    <source>
        <dbReference type="Pfam" id="PF01979"/>
    </source>
</evidence>
<dbReference type="EC" id="3.5.4.28" evidence="4"/>
<dbReference type="Gene3D" id="2.30.40.10">
    <property type="entry name" value="Urease, subunit C, domain 1"/>
    <property type="match status" value="1"/>
</dbReference>
<dbReference type="PANTHER" id="PTHR43794:SF11">
    <property type="entry name" value="AMIDOHYDROLASE-RELATED DOMAIN-CONTAINING PROTEIN"/>
    <property type="match status" value="1"/>
</dbReference>
<keyword evidence="2 4" id="KW-0378">Hydrolase</keyword>
<dbReference type="HAMAP" id="MF_01281">
    <property type="entry name" value="MTA_SAH_deamin"/>
    <property type="match status" value="1"/>
</dbReference>
<feature type="binding site" evidence="4">
    <location>
        <position position="300"/>
    </location>
    <ligand>
        <name>substrate</name>
    </ligand>
</feature>
<evidence type="ECO:0000256" key="2">
    <source>
        <dbReference type="ARBA" id="ARBA00022801"/>
    </source>
</evidence>
<comment type="cofactor">
    <cofactor evidence="4">
        <name>Zn(2+)</name>
        <dbReference type="ChEBI" id="CHEBI:29105"/>
    </cofactor>
    <text evidence="4">Binds 1 zinc ion per subunit.</text>
</comment>
<keyword evidence="1 4" id="KW-0479">Metal-binding</keyword>